<feature type="active site" evidence="6">
    <location>
        <position position="108"/>
    </location>
</feature>
<organism evidence="10 11">
    <name type="scientific">Lutibacter agarilyticus</name>
    <dbReference type="NCBI Taxonomy" id="1109740"/>
    <lineage>
        <taxon>Bacteria</taxon>
        <taxon>Pseudomonadati</taxon>
        <taxon>Bacteroidota</taxon>
        <taxon>Flavobacteriia</taxon>
        <taxon>Flavobacteriales</taxon>
        <taxon>Flavobacteriaceae</taxon>
        <taxon>Lutibacter</taxon>
    </lineage>
</organism>
<dbReference type="InterPro" id="IPR005135">
    <property type="entry name" value="Endo/exonuclease/phosphatase"/>
</dbReference>
<dbReference type="SUPFAM" id="SSF56219">
    <property type="entry name" value="DNase I-like"/>
    <property type="match status" value="1"/>
</dbReference>
<dbReference type="GO" id="GO:0008081">
    <property type="term" value="F:phosphoric diester hydrolase activity"/>
    <property type="evidence" value="ECO:0007669"/>
    <property type="project" value="TreeGrafter"/>
</dbReference>
<name>A0A238YFL8_9FLAO</name>
<dbReference type="InterPro" id="IPR020847">
    <property type="entry name" value="AP_endonuclease_F1_BS"/>
</dbReference>
<evidence type="ECO:0000256" key="4">
    <source>
        <dbReference type="ARBA" id="ARBA00022801"/>
    </source>
</evidence>
<dbReference type="GO" id="GO:0008311">
    <property type="term" value="F:double-stranded DNA 3'-5' DNA exonuclease activity"/>
    <property type="evidence" value="ECO:0007669"/>
    <property type="project" value="TreeGrafter"/>
</dbReference>
<comment type="similarity">
    <text evidence="2">Belongs to the DNA repair enzymes AP/ExoA family.</text>
</comment>
<dbReference type="PROSITE" id="PS00727">
    <property type="entry name" value="AP_NUCLEASE_F1_2"/>
    <property type="match status" value="1"/>
</dbReference>
<feature type="site" description="Interaction with DNA substrate" evidence="8">
    <location>
        <position position="245"/>
    </location>
</feature>
<dbReference type="NCBIfam" id="TIGR00195">
    <property type="entry name" value="exoDNase_III"/>
    <property type="match status" value="1"/>
</dbReference>
<comment type="cofactor">
    <cofactor evidence="7">
        <name>Mg(2+)</name>
        <dbReference type="ChEBI" id="CHEBI:18420"/>
    </cofactor>
    <cofactor evidence="7">
        <name>Mn(2+)</name>
        <dbReference type="ChEBI" id="CHEBI:29035"/>
    </cofactor>
    <text evidence="7">Probably binds two magnesium or manganese ions per subunit.</text>
</comment>
<dbReference type="InterPro" id="IPR004808">
    <property type="entry name" value="AP_endonuc_1"/>
</dbReference>
<dbReference type="InterPro" id="IPR020848">
    <property type="entry name" value="AP_endonuclease_F1_CS"/>
</dbReference>
<evidence type="ECO:0000256" key="6">
    <source>
        <dbReference type="PIRSR" id="PIRSR604808-1"/>
    </source>
</evidence>
<dbReference type="PANTHER" id="PTHR22748">
    <property type="entry name" value="AP ENDONUCLEASE"/>
    <property type="match status" value="1"/>
</dbReference>
<reference evidence="10 11" key="1">
    <citation type="submission" date="2017-06" db="EMBL/GenBank/DDBJ databases">
        <authorList>
            <person name="Kim H.J."/>
            <person name="Triplett B.A."/>
        </authorList>
    </citation>
    <scope>NUCLEOTIDE SEQUENCE [LARGE SCALE GENOMIC DNA]</scope>
    <source>
        <strain evidence="10 11">DSM 29150</strain>
    </source>
</reference>
<evidence type="ECO:0000256" key="5">
    <source>
        <dbReference type="ARBA" id="ARBA00022842"/>
    </source>
</evidence>
<feature type="binding site" evidence="7">
    <location>
        <position position="245"/>
    </location>
    <ligand>
        <name>Mg(2+)</name>
        <dbReference type="ChEBI" id="CHEBI:18420"/>
        <label>1</label>
    </ligand>
</feature>
<evidence type="ECO:0000256" key="7">
    <source>
        <dbReference type="PIRSR" id="PIRSR604808-2"/>
    </source>
</evidence>
<dbReference type="Pfam" id="PF03372">
    <property type="entry name" value="Exo_endo_phos"/>
    <property type="match status" value="1"/>
</dbReference>
<dbReference type="Gene3D" id="3.60.10.10">
    <property type="entry name" value="Endonuclease/exonuclease/phosphatase"/>
    <property type="match status" value="1"/>
</dbReference>
<dbReference type="PANTHER" id="PTHR22748:SF6">
    <property type="entry name" value="DNA-(APURINIC OR APYRIMIDINIC SITE) ENDONUCLEASE"/>
    <property type="match status" value="1"/>
</dbReference>
<accession>A0A238YFL8</accession>
<keyword evidence="3 7" id="KW-0479">Metal-binding</keyword>
<keyword evidence="5 7" id="KW-0460">Magnesium</keyword>
<evidence type="ECO:0000256" key="2">
    <source>
        <dbReference type="ARBA" id="ARBA00007092"/>
    </source>
</evidence>
<evidence type="ECO:0000256" key="3">
    <source>
        <dbReference type="ARBA" id="ARBA00022723"/>
    </source>
</evidence>
<dbReference type="AlphaFoldDB" id="A0A238YFL8"/>
<feature type="binding site" evidence="7">
    <location>
        <position position="244"/>
    </location>
    <ligand>
        <name>Mg(2+)</name>
        <dbReference type="ChEBI" id="CHEBI:18420"/>
        <label>1</label>
    </ligand>
</feature>
<proteinExistence type="inferred from homology"/>
<dbReference type="NCBIfam" id="TIGR00633">
    <property type="entry name" value="xth"/>
    <property type="match status" value="1"/>
</dbReference>
<keyword evidence="4" id="KW-0378">Hydrolase</keyword>
<dbReference type="Proteomes" id="UP000198384">
    <property type="component" value="Unassembled WGS sequence"/>
</dbReference>
<dbReference type="PROSITE" id="PS00726">
    <property type="entry name" value="AP_NUCLEASE_F1_1"/>
    <property type="match status" value="1"/>
</dbReference>
<dbReference type="RefSeq" id="WP_089382438.1">
    <property type="nucleotide sequence ID" value="NZ_FZNT01000009.1"/>
</dbReference>
<dbReference type="CDD" id="cd09087">
    <property type="entry name" value="Ape1-like_AP-endo"/>
    <property type="match status" value="1"/>
</dbReference>
<evidence type="ECO:0000256" key="1">
    <source>
        <dbReference type="ARBA" id="ARBA00001936"/>
    </source>
</evidence>
<feature type="site" description="Important for catalytic activity" evidence="8">
    <location>
        <position position="219"/>
    </location>
</feature>
<evidence type="ECO:0000313" key="10">
    <source>
        <dbReference type="EMBL" id="SNR69531.1"/>
    </source>
</evidence>
<evidence type="ECO:0000313" key="11">
    <source>
        <dbReference type="Proteomes" id="UP000198384"/>
    </source>
</evidence>
<comment type="cofactor">
    <cofactor evidence="1">
        <name>Mn(2+)</name>
        <dbReference type="ChEBI" id="CHEBI:29035"/>
    </cofactor>
</comment>
<evidence type="ECO:0000256" key="8">
    <source>
        <dbReference type="PIRSR" id="PIRSR604808-3"/>
    </source>
</evidence>
<dbReference type="GO" id="GO:0003677">
    <property type="term" value="F:DNA binding"/>
    <property type="evidence" value="ECO:0007669"/>
    <property type="project" value="InterPro"/>
</dbReference>
<dbReference type="GO" id="GO:0003906">
    <property type="term" value="F:DNA-(apurinic or apyrimidinic site) endonuclease activity"/>
    <property type="evidence" value="ECO:0007669"/>
    <property type="project" value="TreeGrafter"/>
</dbReference>
<sequence>MNIISWNINGIRAITKSNFYDWVLKLNPDILCLQETKATNEQTIQLLKAFENFNIFSNSADKKGYSGTALLSRIKPIVVTRSNEFMKIDKEGRAICAEFSNFFLINVYTPNSGLKLKRLDYRKTWDSDFLKYITRLKKQKPVLICGDLNVAHQAIDLKNDKANYNKIAGYTQVEIDGINNVLNSGFADSFRHLYPHKIAYTFWNYRFNARANNSGWRIDYILVDDVLKNRIKEASIFSDVLGSDHCPIGIELDLPFV</sequence>
<feature type="binding site" evidence="7">
    <location>
        <position position="149"/>
    </location>
    <ligand>
        <name>Mg(2+)</name>
        <dbReference type="ChEBI" id="CHEBI:18420"/>
        <label>1</label>
    </ligand>
</feature>
<evidence type="ECO:0000259" key="9">
    <source>
        <dbReference type="Pfam" id="PF03372"/>
    </source>
</evidence>
<dbReference type="OrthoDB" id="9803914at2"/>
<feature type="binding site" evidence="7">
    <location>
        <position position="7"/>
    </location>
    <ligand>
        <name>Mg(2+)</name>
        <dbReference type="ChEBI" id="CHEBI:18420"/>
        <label>1</label>
    </ligand>
</feature>
<feature type="binding site" evidence="7">
    <location>
        <position position="35"/>
    </location>
    <ligand>
        <name>Mg(2+)</name>
        <dbReference type="ChEBI" id="CHEBI:18420"/>
        <label>1</label>
    </ligand>
</feature>
<keyword evidence="7" id="KW-0464">Manganese</keyword>
<feature type="domain" description="Endonuclease/exonuclease/phosphatase" evidence="9">
    <location>
        <begin position="4"/>
        <end position="245"/>
    </location>
</feature>
<feature type="site" description="Transition state stabilizer" evidence="8">
    <location>
        <position position="149"/>
    </location>
</feature>
<dbReference type="PROSITE" id="PS51435">
    <property type="entry name" value="AP_NUCLEASE_F1_4"/>
    <property type="match status" value="1"/>
</dbReference>
<feature type="active site" description="Proton donor/acceptor" evidence="6">
    <location>
        <position position="147"/>
    </location>
</feature>
<feature type="binding site" evidence="7">
    <location>
        <position position="147"/>
    </location>
    <ligand>
        <name>Mg(2+)</name>
        <dbReference type="ChEBI" id="CHEBI:18420"/>
        <label>1</label>
    </ligand>
</feature>
<keyword evidence="11" id="KW-1185">Reference proteome</keyword>
<gene>
    <name evidence="10" type="ORF">SAMN06265371_10912</name>
</gene>
<protein>
    <submittedName>
        <fullName evidence="10">Exodeoxyribonuclease-3</fullName>
    </submittedName>
</protein>
<dbReference type="InterPro" id="IPR036691">
    <property type="entry name" value="Endo/exonu/phosph_ase_sf"/>
</dbReference>
<dbReference type="GO" id="GO:0046872">
    <property type="term" value="F:metal ion binding"/>
    <property type="evidence" value="ECO:0007669"/>
    <property type="project" value="UniProtKB-KW"/>
</dbReference>
<dbReference type="GO" id="GO:0006284">
    <property type="term" value="P:base-excision repair"/>
    <property type="evidence" value="ECO:0007669"/>
    <property type="project" value="TreeGrafter"/>
</dbReference>
<feature type="active site" description="Proton acceptor" evidence="6">
    <location>
        <position position="245"/>
    </location>
</feature>
<dbReference type="EMBL" id="FZNT01000009">
    <property type="protein sequence ID" value="SNR69531.1"/>
    <property type="molecule type" value="Genomic_DNA"/>
</dbReference>